<feature type="compositionally biased region" description="Low complexity" evidence="1">
    <location>
        <begin position="1"/>
        <end position="22"/>
    </location>
</feature>
<dbReference type="AlphaFoldDB" id="A0A0C9V6P0"/>
<feature type="compositionally biased region" description="Low complexity" evidence="1">
    <location>
        <begin position="270"/>
        <end position="286"/>
    </location>
</feature>
<feature type="compositionally biased region" description="Low complexity" evidence="1">
    <location>
        <begin position="32"/>
        <end position="61"/>
    </location>
</feature>
<evidence type="ECO:0000256" key="1">
    <source>
        <dbReference type="SAM" id="MobiDB-lite"/>
    </source>
</evidence>
<keyword evidence="3" id="KW-1185">Reference proteome</keyword>
<dbReference type="Proteomes" id="UP000053820">
    <property type="component" value="Unassembled WGS sequence"/>
</dbReference>
<proteinExistence type="predicted"/>
<feature type="region of interest" description="Disordered" evidence="1">
    <location>
        <begin position="1"/>
        <end position="311"/>
    </location>
</feature>
<dbReference type="EMBL" id="KN839863">
    <property type="protein sequence ID" value="KIJ61279.1"/>
    <property type="molecule type" value="Genomic_DNA"/>
</dbReference>
<feature type="compositionally biased region" description="Low complexity" evidence="1">
    <location>
        <begin position="84"/>
        <end position="137"/>
    </location>
</feature>
<evidence type="ECO:0000313" key="3">
    <source>
        <dbReference type="Proteomes" id="UP000053820"/>
    </source>
</evidence>
<reference evidence="2 3" key="1">
    <citation type="submission" date="2014-04" db="EMBL/GenBank/DDBJ databases">
        <title>Evolutionary Origins and Diversification of the Mycorrhizal Mutualists.</title>
        <authorList>
            <consortium name="DOE Joint Genome Institute"/>
            <consortium name="Mycorrhizal Genomics Consortium"/>
            <person name="Kohler A."/>
            <person name="Kuo A."/>
            <person name="Nagy L.G."/>
            <person name="Floudas D."/>
            <person name="Copeland A."/>
            <person name="Barry K.W."/>
            <person name="Cichocki N."/>
            <person name="Veneault-Fourrey C."/>
            <person name="LaButti K."/>
            <person name="Lindquist E.A."/>
            <person name="Lipzen A."/>
            <person name="Lundell T."/>
            <person name="Morin E."/>
            <person name="Murat C."/>
            <person name="Riley R."/>
            <person name="Ohm R."/>
            <person name="Sun H."/>
            <person name="Tunlid A."/>
            <person name="Henrissat B."/>
            <person name="Grigoriev I.V."/>
            <person name="Hibbett D.S."/>
            <person name="Martin F."/>
        </authorList>
    </citation>
    <scope>NUCLEOTIDE SEQUENCE [LARGE SCALE GENOMIC DNA]</scope>
    <source>
        <strain evidence="2 3">MD-312</strain>
    </source>
</reference>
<protein>
    <submittedName>
        <fullName evidence="2">Uncharacterized protein</fullName>
    </submittedName>
</protein>
<feature type="compositionally biased region" description="Polar residues" evidence="1">
    <location>
        <begin position="210"/>
        <end position="226"/>
    </location>
</feature>
<accession>A0A0C9V6P0</accession>
<name>A0A0C9V6P0_9AGAM</name>
<gene>
    <name evidence="2" type="ORF">HYDPIDRAFT_116013</name>
</gene>
<feature type="compositionally biased region" description="Polar residues" evidence="1">
    <location>
        <begin position="65"/>
        <end position="82"/>
    </location>
</feature>
<evidence type="ECO:0000313" key="2">
    <source>
        <dbReference type="EMBL" id="KIJ61279.1"/>
    </source>
</evidence>
<feature type="compositionally biased region" description="Low complexity" evidence="1">
    <location>
        <begin position="176"/>
        <end position="190"/>
    </location>
</feature>
<organism evidence="2 3">
    <name type="scientific">Hydnomerulius pinastri MD-312</name>
    <dbReference type="NCBI Taxonomy" id="994086"/>
    <lineage>
        <taxon>Eukaryota</taxon>
        <taxon>Fungi</taxon>
        <taxon>Dikarya</taxon>
        <taxon>Basidiomycota</taxon>
        <taxon>Agaricomycotina</taxon>
        <taxon>Agaricomycetes</taxon>
        <taxon>Agaricomycetidae</taxon>
        <taxon>Boletales</taxon>
        <taxon>Boletales incertae sedis</taxon>
        <taxon>Leucogyrophana</taxon>
    </lineage>
</organism>
<sequence>MQEFDQGQGWSGSSSSPNAPQGQQGGYYPTYASQPGQQGSGAYAQPQQGQQSPQRQPTGQAYPARTSSPSWSGGQPRTNTYAFASAPLASPVSGPAAPAPSNMSSSSSAFAAPSGPPKSSSATFVGSSGPPAPSLSAEGQRGDEAPKSYYDPNARGYDLYGGGDGEDEDPFNPPGAFSTSPSNTNTASNAIGPSANAKDTTPTPMPPPTSAGSSTYVPPASWNTRASSPPVSSVQRPPSTGSGSPGGVDFSKLGLLPKRPISLVRPQSPPGRAASSSPPFSATAHPMARAHSGSEDDDELEYVENPFEERG</sequence>
<feature type="compositionally biased region" description="Low complexity" evidence="1">
    <location>
        <begin position="227"/>
        <end position="242"/>
    </location>
</feature>
<dbReference type="HOGENOM" id="CLU_894460_0_0_1"/>